<dbReference type="InterPro" id="IPR014506">
    <property type="entry name" value="UCP020479_CheW"/>
</dbReference>
<evidence type="ECO:0000313" key="4">
    <source>
        <dbReference type="Proteomes" id="UP001215231"/>
    </source>
</evidence>
<gene>
    <name evidence="3" type="ORF">H3N35_07405</name>
</gene>
<feature type="compositionally biased region" description="Basic residues" evidence="1">
    <location>
        <begin position="45"/>
        <end position="57"/>
    </location>
</feature>
<reference evidence="3 4" key="1">
    <citation type="journal article" date="2022" name="Mar. Drugs">
        <title>Bioassay-Guided Fractionation Leads to the Detection of Cholic Acid Generated by the Rare Thalassomonas sp.</title>
        <authorList>
            <person name="Pheiffer F."/>
            <person name="Schneider Y.K."/>
            <person name="Hansen E.H."/>
            <person name="Andersen J.H."/>
            <person name="Isaksson J."/>
            <person name="Busche T."/>
            <person name="R C."/>
            <person name="Kalinowski J."/>
            <person name="Zyl L.V."/>
            <person name="Trindade M."/>
        </authorList>
    </citation>
    <scope>NUCLEOTIDE SEQUENCE [LARGE SCALE GENOMIC DNA]</scope>
    <source>
        <strain evidence="3 4">A5K-61T</strain>
    </source>
</reference>
<evidence type="ECO:0000313" key="3">
    <source>
        <dbReference type="EMBL" id="WDE14449.1"/>
    </source>
</evidence>
<dbReference type="SUPFAM" id="SSF50341">
    <property type="entry name" value="CheW-like"/>
    <property type="match status" value="1"/>
</dbReference>
<dbReference type="InterPro" id="IPR002545">
    <property type="entry name" value="CheW-lke_dom"/>
</dbReference>
<protein>
    <submittedName>
        <fullName evidence="3">Chemotaxis protein CheW</fullName>
    </submittedName>
</protein>
<dbReference type="Gene3D" id="2.30.30.40">
    <property type="entry name" value="SH3 Domains"/>
    <property type="match status" value="1"/>
</dbReference>
<dbReference type="SMART" id="SM00260">
    <property type="entry name" value="CheW"/>
    <property type="match status" value="1"/>
</dbReference>
<keyword evidence="4" id="KW-1185">Reference proteome</keyword>
<dbReference type="PIRSF" id="PIRSF020479">
    <property type="entry name" value="UCP020479_CheW"/>
    <property type="match status" value="1"/>
</dbReference>
<organism evidence="3 4">
    <name type="scientific">Thalassomonas haliotis</name>
    <dbReference type="NCBI Taxonomy" id="485448"/>
    <lineage>
        <taxon>Bacteria</taxon>
        <taxon>Pseudomonadati</taxon>
        <taxon>Pseudomonadota</taxon>
        <taxon>Gammaproteobacteria</taxon>
        <taxon>Alteromonadales</taxon>
        <taxon>Colwelliaceae</taxon>
        <taxon>Thalassomonas</taxon>
    </lineage>
</organism>
<proteinExistence type="predicted"/>
<dbReference type="InterPro" id="IPR036061">
    <property type="entry name" value="CheW-like_dom_sf"/>
</dbReference>
<accession>A0ABY7VL22</accession>
<evidence type="ECO:0000259" key="2">
    <source>
        <dbReference type="PROSITE" id="PS50851"/>
    </source>
</evidence>
<name>A0ABY7VL22_9GAMM</name>
<sequence>MQNYLSELLTDENAEPAQADEKEKKLEKLLQNVAAPQTELPPRALSRKRKTPLRAKVKTAEVDEPEKTLPVSDTKVEQVVREQPLRTRKSEGPLTVKTEASYRKGSFQALFFEVAGLVIAVPLIELGGIHNMDKTSALMGKPPWFKGVMIHREEQIQVVDTAMWVMPEKCDQKLKASLNYQYVVMLSNTHWGLMAESLVDTVTLEQEDVKWLDAPSKRPWLAGLVKDRMCALLDVVELTKLLDQGMSINQE</sequence>
<feature type="domain" description="CheW-like" evidence="2">
    <location>
        <begin position="106"/>
        <end position="244"/>
    </location>
</feature>
<dbReference type="Proteomes" id="UP001215231">
    <property type="component" value="Chromosome"/>
</dbReference>
<dbReference type="EMBL" id="CP059693">
    <property type="protein sequence ID" value="WDE14449.1"/>
    <property type="molecule type" value="Genomic_DNA"/>
</dbReference>
<dbReference type="Pfam" id="PF01584">
    <property type="entry name" value="CheW"/>
    <property type="match status" value="1"/>
</dbReference>
<dbReference type="Gene3D" id="2.40.50.180">
    <property type="entry name" value="CheA-289, Domain 4"/>
    <property type="match status" value="1"/>
</dbReference>
<evidence type="ECO:0000256" key="1">
    <source>
        <dbReference type="SAM" id="MobiDB-lite"/>
    </source>
</evidence>
<feature type="compositionally biased region" description="Basic and acidic residues" evidence="1">
    <location>
        <begin position="19"/>
        <end position="28"/>
    </location>
</feature>
<feature type="compositionally biased region" description="Basic and acidic residues" evidence="1">
    <location>
        <begin position="58"/>
        <end position="67"/>
    </location>
</feature>
<feature type="region of interest" description="Disordered" evidence="1">
    <location>
        <begin position="1"/>
        <end position="70"/>
    </location>
</feature>
<dbReference type="PROSITE" id="PS50851">
    <property type="entry name" value="CHEW"/>
    <property type="match status" value="1"/>
</dbReference>